<organism evidence="3 4">
    <name type="scientific">Parasphingorhabdus cellanae</name>
    <dbReference type="NCBI Taxonomy" id="2806553"/>
    <lineage>
        <taxon>Bacteria</taxon>
        <taxon>Pseudomonadati</taxon>
        <taxon>Pseudomonadota</taxon>
        <taxon>Alphaproteobacteria</taxon>
        <taxon>Sphingomonadales</taxon>
        <taxon>Sphingomonadaceae</taxon>
        <taxon>Parasphingorhabdus</taxon>
    </lineage>
</organism>
<keyword evidence="4" id="KW-1185">Reference proteome</keyword>
<dbReference type="InterPro" id="IPR036264">
    <property type="entry name" value="Bact_exopeptidase_dim_dom"/>
</dbReference>
<proteinExistence type="predicted"/>
<dbReference type="PANTHER" id="PTHR11014">
    <property type="entry name" value="PEPTIDASE M20 FAMILY MEMBER"/>
    <property type="match status" value="1"/>
</dbReference>
<dbReference type="SUPFAM" id="SSF53187">
    <property type="entry name" value="Zn-dependent exopeptidases"/>
    <property type="match status" value="1"/>
</dbReference>
<dbReference type="Gene3D" id="3.40.630.10">
    <property type="entry name" value="Zn peptidases"/>
    <property type="match status" value="1"/>
</dbReference>
<dbReference type="NCBIfam" id="TIGR01891">
    <property type="entry name" value="amidohydrolases"/>
    <property type="match status" value="1"/>
</dbReference>
<dbReference type="InterPro" id="IPR017439">
    <property type="entry name" value="Amidohydrolase"/>
</dbReference>
<dbReference type="Pfam" id="PF07687">
    <property type="entry name" value="M20_dimer"/>
    <property type="match status" value="1"/>
</dbReference>
<dbReference type="InterPro" id="IPR002933">
    <property type="entry name" value="Peptidase_M20"/>
</dbReference>
<keyword evidence="1" id="KW-0378">Hydrolase</keyword>
<dbReference type="Proteomes" id="UP000663923">
    <property type="component" value="Chromosome"/>
</dbReference>
<dbReference type="SUPFAM" id="SSF55031">
    <property type="entry name" value="Bacterial exopeptidase dimerisation domain"/>
    <property type="match status" value="1"/>
</dbReference>
<dbReference type="PANTHER" id="PTHR11014:SF63">
    <property type="entry name" value="METALLOPEPTIDASE, PUTATIVE (AFU_ORTHOLOGUE AFUA_6G09600)-RELATED"/>
    <property type="match status" value="1"/>
</dbReference>
<dbReference type="Pfam" id="PF01546">
    <property type="entry name" value="Peptidase_M20"/>
    <property type="match status" value="1"/>
</dbReference>
<evidence type="ECO:0000313" key="4">
    <source>
        <dbReference type="Proteomes" id="UP000663923"/>
    </source>
</evidence>
<evidence type="ECO:0000259" key="2">
    <source>
        <dbReference type="Pfam" id="PF07687"/>
    </source>
</evidence>
<reference evidence="3 4" key="1">
    <citation type="submission" date="2021-03" db="EMBL/GenBank/DDBJ databases">
        <title>Complete genome of Parasphingorhabdus_sp.JHSY0214.</title>
        <authorList>
            <person name="Yoo J.H."/>
            <person name="Bae J.W."/>
        </authorList>
    </citation>
    <scope>NUCLEOTIDE SEQUENCE [LARGE SCALE GENOMIC DNA]</scope>
    <source>
        <strain evidence="3 4">JHSY0214</strain>
    </source>
</reference>
<feature type="domain" description="Peptidase M20 dimerisation" evidence="2">
    <location>
        <begin position="251"/>
        <end position="344"/>
    </location>
</feature>
<evidence type="ECO:0000256" key="1">
    <source>
        <dbReference type="ARBA" id="ARBA00022801"/>
    </source>
</evidence>
<gene>
    <name evidence="3" type="ORF">J4G78_05570</name>
</gene>
<dbReference type="EMBL" id="CP071794">
    <property type="protein sequence ID" value="QTD57032.1"/>
    <property type="molecule type" value="Genomic_DNA"/>
</dbReference>
<protein>
    <submittedName>
        <fullName evidence="3">Amidohydrolase</fullName>
    </submittedName>
</protein>
<name>A0ABX7T906_9SPHN</name>
<accession>A0ABX7T906</accession>
<dbReference type="Gene3D" id="3.30.70.360">
    <property type="match status" value="1"/>
</dbReference>
<evidence type="ECO:0000313" key="3">
    <source>
        <dbReference type="EMBL" id="QTD57032.1"/>
    </source>
</evidence>
<dbReference type="InterPro" id="IPR011650">
    <property type="entry name" value="Peptidase_M20_dimer"/>
</dbReference>
<sequence length="476" mass="50833">MQPIFGIRKATSFALFVSGLHKEENSTGRIILKHLILALAAGGALISGAPAAAQSNDLAQAVAADYDAKLEALFIDFHKNPELSYKETRTAGIIAKEWRAVGWDVTEKVGGTGVVAVMKNGDGPTLMLRADMDGLPLVEDSGLDYMSTVTQVSIDGEEKPVMHACGHDVHITSLIGTARRLSAMKDQWSGTIVLVAQPAEERIGGAKMMMDDGLYSRFPKPDFAMAFHVSADTPTGKLALSEGISYSSVDTVDIIVHGVGAHGASPHRGKDPIVMGAQIIMGLQTIVSREIAPLKPAVITVGSFHSGFKHNIISDRAVLQLTVRSDDDETRQKLLSGIKRVATNVGRMNDMPEDKLPEVKVSHESTPAVYNDAALTKRIQSVFTDRFGADVFDNKPRQGMGGEDFAYFVSPNTGVPGVYFNVGGTPQADFDAEEAGGKPVPSHHSPFFKVAPRESVTLGTEAMTAAALDLLAPQTE</sequence>